<gene>
    <name evidence="1" type="ORF">M5D96_000118</name>
</gene>
<evidence type="ECO:0000313" key="1">
    <source>
        <dbReference type="EMBL" id="KAI8043970.1"/>
    </source>
</evidence>
<name>A0A9Q0BU33_9MUSC</name>
<comment type="caution">
    <text evidence="1">The sequence shown here is derived from an EMBL/GenBank/DDBJ whole genome shotgun (WGS) entry which is preliminary data.</text>
</comment>
<dbReference type="AlphaFoldDB" id="A0A9Q0BU33"/>
<accession>A0A9Q0BU33</accession>
<dbReference type="Proteomes" id="UP001059596">
    <property type="component" value="Chromosome 3R"/>
</dbReference>
<organism evidence="1 2">
    <name type="scientific">Drosophila gunungcola</name>
    <name type="common">fruit fly</name>
    <dbReference type="NCBI Taxonomy" id="103775"/>
    <lineage>
        <taxon>Eukaryota</taxon>
        <taxon>Metazoa</taxon>
        <taxon>Ecdysozoa</taxon>
        <taxon>Arthropoda</taxon>
        <taxon>Hexapoda</taxon>
        <taxon>Insecta</taxon>
        <taxon>Pterygota</taxon>
        <taxon>Neoptera</taxon>
        <taxon>Endopterygota</taxon>
        <taxon>Diptera</taxon>
        <taxon>Brachycera</taxon>
        <taxon>Muscomorpha</taxon>
        <taxon>Ephydroidea</taxon>
        <taxon>Drosophilidae</taxon>
        <taxon>Drosophila</taxon>
        <taxon>Sophophora</taxon>
    </lineage>
</organism>
<dbReference type="EMBL" id="JAMKOV010000001">
    <property type="protein sequence ID" value="KAI8043970.1"/>
    <property type="molecule type" value="Genomic_DNA"/>
</dbReference>
<sequence length="47" mass="5303">MFMSCSGHAALQWGSRNPKPCFLERGQVHLLMGIFAFLTGCLKKSFR</sequence>
<evidence type="ECO:0000313" key="2">
    <source>
        <dbReference type="Proteomes" id="UP001059596"/>
    </source>
</evidence>
<proteinExistence type="predicted"/>
<reference evidence="1" key="1">
    <citation type="journal article" date="2023" name="Genome Biol. Evol.">
        <title>Long-read-based Genome Assembly of Drosophila gunungcola Reveals Fewer Chemosensory Genes in Flower-breeding Species.</title>
        <authorList>
            <person name="Negi A."/>
            <person name="Liao B.Y."/>
            <person name="Yeh S.D."/>
        </authorList>
    </citation>
    <scope>NUCLEOTIDE SEQUENCE</scope>
    <source>
        <strain evidence="1">Sukarami</strain>
    </source>
</reference>
<keyword evidence="2" id="KW-1185">Reference proteome</keyword>
<protein>
    <submittedName>
        <fullName evidence="1">Uncharacterized protein</fullName>
    </submittedName>
</protein>